<evidence type="ECO:0000259" key="14">
    <source>
        <dbReference type="Pfam" id="PF11721"/>
    </source>
</evidence>
<sequence>MSIPGLLFLILLVGFASGQPRLPFEEVESLQEIARTLGKSNWDFSVDPCSGSSGWLTLPVIKWTENNLTCDCTFANNTICHVVAIVLKSQNLNGSLPRELIELPFLQVFDMSRNYLKGTIPPEWGSMKLVNISLLGNRETGSLPKELANISTLSDLVLEYNQLTGSIPQEFGDLPQIKRLLFTSNNLTGELPENLAKLTTLTDFRIGDNNFQGSIPNFIGNWTNIKKLIIQGSGLSGPIPSTIASLTQLTDLRISDLNGNEPTFPPLRSMTKMKTLILRSCNILGELPSYIGEIMTRLEVLDLSFNKLTGRIPDSFYGLSKIDYIYLTGNSLTGLLPPWMLREGRNIDLSYNNLTSESSALGCQPRELNLFASSKGNSSGIVSCLRSFQCPRRYYSLHIDCGGREVDDKGTSYEADADSGGPSHFYQSNSNWGFSSTGHFLDDDSPFIWLNNSIISGPNSQLYTTARLSPLSLTYYGFCLINGNYTVNLHFAEIMFTNDNTYSSLGRRIFDIYIQGKLVLKDFNIEKEAGGVNKAITRNFTAVVTDNTLDIRFYWAGRGTNGIPYKGVYGPLISAISVDSDFMPSSENRNISAGAIVGIVVAVLFAVLLVLAILWWNGSLRCMVHWNTNKSAKRAQRHRNDGFRSI</sequence>
<keyword evidence="16" id="KW-1185">Reference proteome</keyword>
<evidence type="ECO:0000313" key="16">
    <source>
        <dbReference type="Proteomes" id="UP000231279"/>
    </source>
</evidence>
<dbReference type="Gene3D" id="3.80.10.10">
    <property type="entry name" value="Ribonuclease Inhibitor"/>
    <property type="match status" value="2"/>
</dbReference>
<feature type="domain" description="Malectin" evidence="14">
    <location>
        <begin position="396"/>
        <end position="576"/>
    </location>
</feature>
<accession>A0A2G9GH75</accession>
<evidence type="ECO:0000256" key="10">
    <source>
        <dbReference type="ARBA" id="ARBA00047899"/>
    </source>
</evidence>
<organism evidence="15 16">
    <name type="scientific">Handroanthus impetiginosus</name>
    <dbReference type="NCBI Taxonomy" id="429701"/>
    <lineage>
        <taxon>Eukaryota</taxon>
        <taxon>Viridiplantae</taxon>
        <taxon>Streptophyta</taxon>
        <taxon>Embryophyta</taxon>
        <taxon>Tracheophyta</taxon>
        <taxon>Spermatophyta</taxon>
        <taxon>Magnoliopsida</taxon>
        <taxon>eudicotyledons</taxon>
        <taxon>Gunneridae</taxon>
        <taxon>Pentapetalae</taxon>
        <taxon>asterids</taxon>
        <taxon>lamiids</taxon>
        <taxon>Lamiales</taxon>
        <taxon>Bignoniaceae</taxon>
        <taxon>Crescentiina</taxon>
        <taxon>Tabebuia alliance</taxon>
        <taxon>Handroanthus</taxon>
    </lineage>
</organism>
<dbReference type="GO" id="GO:0106310">
    <property type="term" value="F:protein serine kinase activity"/>
    <property type="evidence" value="ECO:0007669"/>
    <property type="project" value="RHEA"/>
</dbReference>
<dbReference type="Pfam" id="PF00560">
    <property type="entry name" value="LRR_1"/>
    <property type="match status" value="2"/>
</dbReference>
<keyword evidence="3" id="KW-0597">Phosphoprotein</keyword>
<dbReference type="Proteomes" id="UP000231279">
    <property type="component" value="Unassembled WGS sequence"/>
</dbReference>
<evidence type="ECO:0000256" key="13">
    <source>
        <dbReference type="SAM" id="SignalP"/>
    </source>
</evidence>
<dbReference type="PANTHER" id="PTHR48006:SF81">
    <property type="entry name" value="PROTEIN KINASE DOMAIN-CONTAINING PROTEIN"/>
    <property type="match status" value="1"/>
</dbReference>
<keyword evidence="4 15" id="KW-0808">Transferase</keyword>
<dbReference type="InterPro" id="IPR001611">
    <property type="entry name" value="Leu-rich_rpt"/>
</dbReference>
<dbReference type="STRING" id="429701.A0A2G9GH75"/>
<comment type="catalytic activity">
    <reaction evidence="10">
        <text>L-threonyl-[protein] + ATP = O-phospho-L-threonyl-[protein] + ADP + H(+)</text>
        <dbReference type="Rhea" id="RHEA:46608"/>
        <dbReference type="Rhea" id="RHEA-COMP:11060"/>
        <dbReference type="Rhea" id="RHEA-COMP:11605"/>
        <dbReference type="ChEBI" id="CHEBI:15378"/>
        <dbReference type="ChEBI" id="CHEBI:30013"/>
        <dbReference type="ChEBI" id="CHEBI:30616"/>
        <dbReference type="ChEBI" id="CHEBI:61977"/>
        <dbReference type="ChEBI" id="CHEBI:456216"/>
        <dbReference type="EC" id="2.7.11.1"/>
    </reaction>
</comment>
<evidence type="ECO:0000256" key="4">
    <source>
        <dbReference type="ARBA" id="ARBA00022679"/>
    </source>
</evidence>
<comment type="caution">
    <text evidence="15">The sequence shown here is derived from an EMBL/GenBank/DDBJ whole genome shotgun (WGS) entry which is preliminary data.</text>
</comment>
<dbReference type="PANTHER" id="PTHR48006">
    <property type="entry name" value="LEUCINE-RICH REPEAT-CONTAINING PROTEIN DDB_G0281931-RELATED"/>
    <property type="match status" value="1"/>
</dbReference>
<feature type="chain" id="PRO_5013546843" description="non-specific serine/threonine protein kinase" evidence="13">
    <location>
        <begin position="19"/>
        <end position="646"/>
    </location>
</feature>
<dbReference type="OrthoDB" id="1897577at2759"/>
<dbReference type="Pfam" id="PF11721">
    <property type="entry name" value="Malectin"/>
    <property type="match status" value="1"/>
</dbReference>
<dbReference type="FunFam" id="3.80.10.10:FF:000452">
    <property type="entry name" value="Probable LRR receptor-like serine/threonine-protein kinase RFK1"/>
    <property type="match status" value="1"/>
</dbReference>
<feature type="signal peptide" evidence="13">
    <location>
        <begin position="1"/>
        <end position="18"/>
    </location>
</feature>
<evidence type="ECO:0000313" key="15">
    <source>
        <dbReference type="EMBL" id="PIN04370.1"/>
    </source>
</evidence>
<keyword evidence="7" id="KW-0067">ATP-binding</keyword>
<dbReference type="InterPro" id="IPR051824">
    <property type="entry name" value="LRR_Rcpt-Like_S/T_Kinase"/>
</dbReference>
<evidence type="ECO:0000256" key="9">
    <source>
        <dbReference type="ARBA" id="ARBA00023180"/>
    </source>
</evidence>
<keyword evidence="5 13" id="KW-0732">Signal</keyword>
<keyword evidence="12" id="KW-0472">Membrane</keyword>
<evidence type="ECO:0000256" key="7">
    <source>
        <dbReference type="ARBA" id="ARBA00022840"/>
    </source>
</evidence>
<evidence type="ECO:0000256" key="12">
    <source>
        <dbReference type="SAM" id="Phobius"/>
    </source>
</evidence>
<dbReference type="InterPro" id="IPR021720">
    <property type="entry name" value="Malectin_dom"/>
</dbReference>
<dbReference type="Pfam" id="PF13855">
    <property type="entry name" value="LRR_8"/>
    <property type="match status" value="1"/>
</dbReference>
<gene>
    <name evidence="15" type="ORF">CDL12_23090</name>
</gene>
<comment type="catalytic activity">
    <reaction evidence="11">
        <text>L-seryl-[protein] + ATP = O-phospho-L-seryl-[protein] + ADP + H(+)</text>
        <dbReference type="Rhea" id="RHEA:17989"/>
        <dbReference type="Rhea" id="RHEA-COMP:9863"/>
        <dbReference type="Rhea" id="RHEA-COMP:11604"/>
        <dbReference type="ChEBI" id="CHEBI:15378"/>
        <dbReference type="ChEBI" id="CHEBI:29999"/>
        <dbReference type="ChEBI" id="CHEBI:30616"/>
        <dbReference type="ChEBI" id="CHEBI:83421"/>
        <dbReference type="ChEBI" id="CHEBI:456216"/>
        <dbReference type="EC" id="2.7.11.1"/>
    </reaction>
</comment>
<keyword evidence="12" id="KW-0812">Transmembrane</keyword>
<evidence type="ECO:0000256" key="1">
    <source>
        <dbReference type="ARBA" id="ARBA00004479"/>
    </source>
</evidence>
<evidence type="ECO:0000256" key="8">
    <source>
        <dbReference type="ARBA" id="ARBA00023170"/>
    </source>
</evidence>
<dbReference type="GO" id="GO:0004674">
    <property type="term" value="F:protein serine/threonine kinase activity"/>
    <property type="evidence" value="ECO:0007669"/>
    <property type="project" value="UniProtKB-EC"/>
</dbReference>
<keyword evidence="8" id="KW-0675">Receptor</keyword>
<proteinExistence type="predicted"/>
<feature type="transmembrane region" description="Helical" evidence="12">
    <location>
        <begin position="593"/>
        <end position="616"/>
    </location>
</feature>
<dbReference type="SUPFAM" id="SSF52058">
    <property type="entry name" value="L domain-like"/>
    <property type="match status" value="1"/>
</dbReference>
<name>A0A2G9GH75_9LAMI</name>
<keyword evidence="6" id="KW-0547">Nucleotide-binding</keyword>
<keyword evidence="9" id="KW-0325">Glycoprotein</keyword>
<comment type="subcellular location">
    <subcellularLocation>
        <location evidence="1">Membrane</location>
        <topology evidence="1">Single-pass type I membrane protein</topology>
    </subcellularLocation>
</comment>
<reference evidence="16" key="1">
    <citation type="journal article" date="2018" name="Gigascience">
        <title>Genome assembly of the Pink Ipe (Handroanthus impetiginosus, Bignoniaceae), a highly valued, ecologically keystone Neotropical timber forest tree.</title>
        <authorList>
            <person name="Silva-Junior O.B."/>
            <person name="Grattapaglia D."/>
            <person name="Novaes E."/>
            <person name="Collevatti R.G."/>
        </authorList>
    </citation>
    <scope>NUCLEOTIDE SEQUENCE [LARGE SCALE GENOMIC DNA]</scope>
    <source>
        <strain evidence="16">cv. UFG-1</strain>
    </source>
</reference>
<evidence type="ECO:0000256" key="2">
    <source>
        <dbReference type="ARBA" id="ARBA00012513"/>
    </source>
</evidence>
<keyword evidence="12" id="KW-1133">Transmembrane helix</keyword>
<dbReference type="FunFam" id="3.80.10.10:FF:001070">
    <property type="entry name" value="Leucine-rich repeat transmembrane protein kinase"/>
    <property type="match status" value="1"/>
</dbReference>
<evidence type="ECO:0000256" key="11">
    <source>
        <dbReference type="ARBA" id="ARBA00048679"/>
    </source>
</evidence>
<dbReference type="InterPro" id="IPR032675">
    <property type="entry name" value="LRR_dom_sf"/>
</dbReference>
<evidence type="ECO:0000256" key="3">
    <source>
        <dbReference type="ARBA" id="ARBA00022553"/>
    </source>
</evidence>
<evidence type="ECO:0000256" key="5">
    <source>
        <dbReference type="ARBA" id="ARBA00022729"/>
    </source>
</evidence>
<evidence type="ECO:0000256" key="6">
    <source>
        <dbReference type="ARBA" id="ARBA00022741"/>
    </source>
</evidence>
<dbReference type="GO" id="GO:0016020">
    <property type="term" value="C:membrane"/>
    <property type="evidence" value="ECO:0007669"/>
    <property type="project" value="UniProtKB-SubCell"/>
</dbReference>
<dbReference type="EC" id="2.7.11.1" evidence="2"/>
<protein>
    <recommendedName>
        <fullName evidence="2">non-specific serine/threonine protein kinase</fullName>
        <ecNumber evidence="2">2.7.11.1</ecNumber>
    </recommendedName>
</protein>
<dbReference type="AlphaFoldDB" id="A0A2G9GH75"/>
<dbReference type="EMBL" id="NKXS01005180">
    <property type="protein sequence ID" value="PIN04370.1"/>
    <property type="molecule type" value="Genomic_DNA"/>
</dbReference>
<dbReference type="GO" id="GO:0005524">
    <property type="term" value="F:ATP binding"/>
    <property type="evidence" value="ECO:0007669"/>
    <property type="project" value="UniProtKB-KW"/>
</dbReference>
<dbReference type="Gene3D" id="2.60.120.430">
    <property type="entry name" value="Galactose-binding lectin"/>
    <property type="match status" value="1"/>
</dbReference>
<dbReference type="FunFam" id="2.60.120.430:FF:000004">
    <property type="entry name" value="Putative leucine-rich repeat receptor-like serine/threonine-protein kinase"/>
    <property type="match status" value="1"/>
</dbReference>